<comment type="caution">
    <text evidence="4">The sequence shown here is derived from an EMBL/GenBank/DDBJ whole genome shotgun (WGS) entry which is preliminary data.</text>
</comment>
<dbReference type="Proteomes" id="UP001524478">
    <property type="component" value="Unassembled WGS sequence"/>
</dbReference>
<name>A0ABT1S5N4_9FIRM</name>
<dbReference type="EMBL" id="JANGAC010000001">
    <property type="protein sequence ID" value="MCQ4921769.1"/>
    <property type="molecule type" value="Genomic_DNA"/>
</dbReference>
<dbReference type="InterPro" id="IPR007597">
    <property type="entry name" value="CheC"/>
</dbReference>
<evidence type="ECO:0000256" key="2">
    <source>
        <dbReference type="ARBA" id="ARBA00022801"/>
    </source>
</evidence>
<accession>A0ABT1S5N4</accession>
<feature type="domain" description="CheC-like protein" evidence="3">
    <location>
        <begin position="14"/>
        <end position="46"/>
    </location>
</feature>
<dbReference type="CDD" id="cd17909">
    <property type="entry name" value="CheC_ClassI"/>
    <property type="match status" value="1"/>
</dbReference>
<evidence type="ECO:0000256" key="1">
    <source>
        <dbReference type="ARBA" id="ARBA00022500"/>
    </source>
</evidence>
<dbReference type="PANTHER" id="PTHR43693:SF1">
    <property type="entry name" value="PROTEIN PHOSPHATASE CHEZ"/>
    <property type="match status" value="1"/>
</dbReference>
<keyword evidence="2" id="KW-0378">Hydrolase</keyword>
<dbReference type="PANTHER" id="PTHR43693">
    <property type="entry name" value="PROTEIN PHOSPHATASE CHEZ"/>
    <property type="match status" value="1"/>
</dbReference>
<reference evidence="4 5" key="1">
    <citation type="submission" date="2022-06" db="EMBL/GenBank/DDBJ databases">
        <title>Isolation of gut microbiota from human fecal samples.</title>
        <authorList>
            <person name="Pamer E.G."/>
            <person name="Barat B."/>
            <person name="Waligurski E."/>
            <person name="Medina S."/>
            <person name="Paddock L."/>
            <person name="Mostad J."/>
        </authorList>
    </citation>
    <scope>NUCLEOTIDE SEQUENCE [LARGE SCALE GENOMIC DNA]</scope>
    <source>
        <strain evidence="4 5">DFI.7.95</strain>
    </source>
</reference>
<sequence length="204" mass="22330">MTINVDNLNNFMIDVLKELGNIGAGNAATALANMISKKIDMKVPNVRIMEFRDVAEILGGEENLVIGIYFELMEDIVGNMMFALDINSAINLTNMLYNREKEDKELDEMDISALSEVGNIIASSYANSLSSLTGLKMYISVPSISIDMAGAILSVPAIQYGHVSDHALMIETIFEEEQNLVAGNLFFLPDLSSFDKILLALGVK</sequence>
<evidence type="ECO:0000313" key="4">
    <source>
        <dbReference type="EMBL" id="MCQ4921769.1"/>
    </source>
</evidence>
<organism evidence="4 5">
    <name type="scientific">Tissierella carlieri</name>
    <dbReference type="NCBI Taxonomy" id="689904"/>
    <lineage>
        <taxon>Bacteria</taxon>
        <taxon>Bacillati</taxon>
        <taxon>Bacillota</taxon>
        <taxon>Tissierellia</taxon>
        <taxon>Tissierellales</taxon>
        <taxon>Tissierellaceae</taxon>
        <taxon>Tissierella</taxon>
    </lineage>
</organism>
<evidence type="ECO:0000259" key="3">
    <source>
        <dbReference type="Pfam" id="PF04509"/>
    </source>
</evidence>
<dbReference type="InterPro" id="IPR050992">
    <property type="entry name" value="CheZ_family_phosphatases"/>
</dbReference>
<dbReference type="RefSeq" id="WP_216562519.1">
    <property type="nucleotide sequence ID" value="NZ_CP172320.1"/>
</dbReference>
<proteinExistence type="predicted"/>
<gene>
    <name evidence="4" type="ORF">NE686_01610</name>
</gene>
<dbReference type="Pfam" id="PF04509">
    <property type="entry name" value="CheC"/>
    <property type="match status" value="2"/>
</dbReference>
<protein>
    <submittedName>
        <fullName evidence="4">Chemotaxis protein CheC</fullName>
    </submittedName>
</protein>
<keyword evidence="1" id="KW-0145">Chemotaxis</keyword>
<keyword evidence="5" id="KW-1185">Reference proteome</keyword>
<feature type="domain" description="CheC-like protein" evidence="3">
    <location>
        <begin position="109"/>
        <end position="146"/>
    </location>
</feature>
<evidence type="ECO:0000313" key="5">
    <source>
        <dbReference type="Proteomes" id="UP001524478"/>
    </source>
</evidence>